<sequence length="286" mass="31216">MDTLNIDLWTCDVGVAASSPQAFADLLKERVLESWNKGADVAVLPEYSWMGLERFVTGEDKLGGVADLFWGDIWPELKTQVARKDRAVVMGTVPFKTSAGTLRNRAPILCGEKELHQDKLCLTPWERVFEGGEALYVWTLHGVKFAVVICLDIEVPEISVALRGRGVDCVLVPSATESILGVERVGRCASGRAVELCAFVGVSQLVGKAESELVDENVGKLAWHAPSQSAFKHASRETMSPALLEEGFHRLRGALQVKSLRRARKMVVETNPAHLTPGAILVQDDG</sequence>
<dbReference type="InterPro" id="IPR036526">
    <property type="entry name" value="C-N_Hydrolase_sf"/>
</dbReference>
<dbReference type="SUPFAM" id="SSF56317">
    <property type="entry name" value="Carbon-nitrogen hydrolase"/>
    <property type="match status" value="1"/>
</dbReference>
<dbReference type="OrthoDB" id="9811121at2"/>
<feature type="domain" description="CN hydrolase" evidence="1">
    <location>
        <begin position="1"/>
        <end position="241"/>
    </location>
</feature>
<gene>
    <name evidence="2" type="ORF">DES53_102626</name>
</gene>
<dbReference type="Pfam" id="PF00795">
    <property type="entry name" value="CN_hydrolase"/>
    <property type="match status" value="1"/>
</dbReference>
<protein>
    <submittedName>
        <fullName evidence="2">Putative amidohydrolase</fullName>
    </submittedName>
</protein>
<keyword evidence="3" id="KW-1185">Reference proteome</keyword>
<keyword evidence="2" id="KW-0378">Hydrolase</keyword>
<dbReference type="Gene3D" id="3.60.110.10">
    <property type="entry name" value="Carbon-nitrogen hydrolase"/>
    <property type="match status" value="1"/>
</dbReference>
<dbReference type="RefSeq" id="WP_113957769.1">
    <property type="nucleotide sequence ID" value="NZ_QNRR01000002.1"/>
</dbReference>
<dbReference type="Proteomes" id="UP000253426">
    <property type="component" value="Unassembled WGS sequence"/>
</dbReference>
<dbReference type="AlphaFoldDB" id="A0A366HRE2"/>
<reference evidence="2 3" key="1">
    <citation type="submission" date="2018-06" db="EMBL/GenBank/DDBJ databases">
        <title>Genomic Encyclopedia of Type Strains, Phase IV (KMG-IV): sequencing the most valuable type-strain genomes for metagenomic binning, comparative biology and taxonomic classification.</title>
        <authorList>
            <person name="Goeker M."/>
        </authorList>
    </citation>
    <scope>NUCLEOTIDE SEQUENCE [LARGE SCALE GENOMIC DNA]</scope>
    <source>
        <strain evidence="2 3">DSM 25532</strain>
    </source>
</reference>
<dbReference type="InterPro" id="IPR003010">
    <property type="entry name" value="C-N_Hydrolase"/>
</dbReference>
<dbReference type="GO" id="GO:0016787">
    <property type="term" value="F:hydrolase activity"/>
    <property type="evidence" value="ECO:0007669"/>
    <property type="project" value="UniProtKB-KW"/>
</dbReference>
<name>A0A366HRE2_9BACT</name>
<dbReference type="EMBL" id="QNRR01000002">
    <property type="protein sequence ID" value="RBP46240.1"/>
    <property type="molecule type" value="Genomic_DNA"/>
</dbReference>
<dbReference type="PROSITE" id="PS50263">
    <property type="entry name" value="CN_HYDROLASE"/>
    <property type="match status" value="1"/>
</dbReference>
<evidence type="ECO:0000313" key="3">
    <source>
        <dbReference type="Proteomes" id="UP000253426"/>
    </source>
</evidence>
<evidence type="ECO:0000259" key="1">
    <source>
        <dbReference type="PROSITE" id="PS50263"/>
    </source>
</evidence>
<proteinExistence type="predicted"/>
<accession>A0A366HRE2</accession>
<organism evidence="2 3">
    <name type="scientific">Roseimicrobium gellanilyticum</name>
    <dbReference type="NCBI Taxonomy" id="748857"/>
    <lineage>
        <taxon>Bacteria</taxon>
        <taxon>Pseudomonadati</taxon>
        <taxon>Verrucomicrobiota</taxon>
        <taxon>Verrucomicrobiia</taxon>
        <taxon>Verrucomicrobiales</taxon>
        <taxon>Verrucomicrobiaceae</taxon>
        <taxon>Roseimicrobium</taxon>
    </lineage>
</organism>
<evidence type="ECO:0000313" key="2">
    <source>
        <dbReference type="EMBL" id="RBP46240.1"/>
    </source>
</evidence>
<comment type="caution">
    <text evidence="2">The sequence shown here is derived from an EMBL/GenBank/DDBJ whole genome shotgun (WGS) entry which is preliminary data.</text>
</comment>